<keyword evidence="2" id="KW-1185">Reference proteome</keyword>
<reference evidence="2" key="1">
    <citation type="journal article" date="2014" name="Proc. Natl. Acad. Sci. U.S.A.">
        <title>Extensive sampling of basidiomycete genomes demonstrates inadequacy of the white-rot/brown-rot paradigm for wood decay fungi.</title>
        <authorList>
            <person name="Riley R."/>
            <person name="Salamov A.A."/>
            <person name="Brown D.W."/>
            <person name="Nagy L.G."/>
            <person name="Floudas D."/>
            <person name="Held B.W."/>
            <person name="Levasseur A."/>
            <person name="Lombard V."/>
            <person name="Morin E."/>
            <person name="Otillar R."/>
            <person name="Lindquist E.A."/>
            <person name="Sun H."/>
            <person name="LaButti K.M."/>
            <person name="Schmutz J."/>
            <person name="Jabbour D."/>
            <person name="Luo H."/>
            <person name="Baker S.E."/>
            <person name="Pisabarro A.G."/>
            <person name="Walton J.D."/>
            <person name="Blanchette R.A."/>
            <person name="Henrissat B."/>
            <person name="Martin F."/>
            <person name="Cullen D."/>
            <person name="Hibbett D.S."/>
            <person name="Grigoriev I.V."/>
        </authorList>
    </citation>
    <scope>NUCLEOTIDE SEQUENCE [LARGE SCALE GENOMIC DNA]</scope>
    <source>
        <strain evidence="2">FD-172 SS1</strain>
    </source>
</reference>
<dbReference type="EMBL" id="KL198038">
    <property type="protein sequence ID" value="KDQ14290.1"/>
    <property type="molecule type" value="Genomic_DNA"/>
</dbReference>
<sequence length="79" mass="8940">MCTSIPRSEGKSTGWRSFLDFVNTIGRVDGADWTFCRYRSCHHDAITGPHAWLFSPGFPWSCKCDPGFIVCRTCESYLA</sequence>
<organism evidence="1 2">
    <name type="scientific">Botryobasidium botryosum (strain FD-172 SS1)</name>
    <dbReference type="NCBI Taxonomy" id="930990"/>
    <lineage>
        <taxon>Eukaryota</taxon>
        <taxon>Fungi</taxon>
        <taxon>Dikarya</taxon>
        <taxon>Basidiomycota</taxon>
        <taxon>Agaricomycotina</taxon>
        <taxon>Agaricomycetes</taxon>
        <taxon>Cantharellales</taxon>
        <taxon>Botryobasidiaceae</taxon>
        <taxon>Botryobasidium</taxon>
    </lineage>
</organism>
<dbReference type="InParanoid" id="A0A067MHU8"/>
<gene>
    <name evidence="1" type="ORF">BOTBODRAFT_348008</name>
</gene>
<dbReference type="HOGENOM" id="CLU_2605710_0_0_1"/>
<dbReference type="Proteomes" id="UP000027195">
    <property type="component" value="Unassembled WGS sequence"/>
</dbReference>
<proteinExistence type="predicted"/>
<name>A0A067MHU8_BOTB1</name>
<evidence type="ECO:0000313" key="2">
    <source>
        <dbReference type="Proteomes" id="UP000027195"/>
    </source>
</evidence>
<accession>A0A067MHU8</accession>
<dbReference type="AlphaFoldDB" id="A0A067MHU8"/>
<protein>
    <submittedName>
        <fullName evidence="1">Uncharacterized protein</fullName>
    </submittedName>
</protein>
<evidence type="ECO:0000313" key="1">
    <source>
        <dbReference type="EMBL" id="KDQ14290.1"/>
    </source>
</evidence>